<evidence type="ECO:0000313" key="11">
    <source>
        <dbReference type="Proteomes" id="UP000516480"/>
    </source>
</evidence>
<dbReference type="EMBL" id="LT160023">
    <property type="protein sequence ID" value="CXH92917.1"/>
    <property type="molecule type" value="Genomic_DNA"/>
</dbReference>
<dbReference type="OrthoDB" id="372660at2759"/>
<dbReference type="Proteomes" id="UP000516480">
    <property type="component" value="Chromosome 3"/>
</dbReference>
<protein>
    <submittedName>
        <fullName evidence="2">Uncharacterized protein</fullName>
    </submittedName>
</protein>
<dbReference type="Proteomes" id="UP000219974">
    <property type="component" value="Chromosome 3"/>
</dbReference>
<feature type="compositionally biased region" description="Low complexity" evidence="1">
    <location>
        <begin position="299"/>
        <end position="315"/>
    </location>
</feature>
<dbReference type="Proteomes" id="UP000069549">
    <property type="component" value="Chromosome 3"/>
</dbReference>
<evidence type="ECO:0000313" key="9">
    <source>
        <dbReference type="Proteomes" id="UP000219974"/>
    </source>
</evidence>
<dbReference type="OMA" id="MKDIMHI"/>
<evidence type="ECO:0000313" key="8">
    <source>
        <dbReference type="Proteomes" id="UP000219860"/>
    </source>
</evidence>
<evidence type="ECO:0000313" key="10">
    <source>
        <dbReference type="Proteomes" id="UP000220214"/>
    </source>
</evidence>
<dbReference type="EMBL" id="LT608251">
    <property type="protein sequence ID" value="SCM15341.1"/>
    <property type="molecule type" value="Genomic_DNA"/>
</dbReference>
<evidence type="ECO:0000313" key="3">
    <source>
        <dbReference type="EMBL" id="SCL90731.1"/>
    </source>
</evidence>
<organism evidence="2 7">
    <name type="scientific">Plasmodium berghei</name>
    <dbReference type="NCBI Taxonomy" id="5821"/>
    <lineage>
        <taxon>Eukaryota</taxon>
        <taxon>Sar</taxon>
        <taxon>Alveolata</taxon>
        <taxon>Apicomplexa</taxon>
        <taxon>Aconoidasida</taxon>
        <taxon>Haemosporida</taxon>
        <taxon>Plasmodiidae</taxon>
        <taxon>Plasmodium</taxon>
        <taxon>Plasmodium (Vinckeia)</taxon>
    </lineage>
</organism>
<evidence type="ECO:0000313" key="5">
    <source>
        <dbReference type="EMBL" id="SCM17134.1"/>
    </source>
</evidence>
<dbReference type="Proteomes" id="UP000220214">
    <property type="component" value="Chromosome 3"/>
</dbReference>
<feature type="region of interest" description="Disordered" evidence="1">
    <location>
        <begin position="380"/>
        <end position="402"/>
    </location>
</feature>
<dbReference type="Proteomes" id="UP000219860">
    <property type="component" value="Chromosome 3"/>
</dbReference>
<dbReference type="VEuPathDB" id="PlasmoDB:PBANKA_0304100"/>
<gene>
    <name evidence="2" type="ORF">PBK173_000037800</name>
    <name evidence="6" type="ORF">PBNK65E_000035800</name>
    <name evidence="3" type="ORF">PBNK65NY_000035200</name>
    <name evidence="4" type="ORF">PBSP11A_000035300</name>
    <name evidence="5" type="ORF">PBSP11RLL_000035300</name>
</gene>
<feature type="region of interest" description="Disordered" evidence="1">
    <location>
        <begin position="99"/>
        <end position="118"/>
    </location>
</feature>
<dbReference type="EMBL" id="LT608139">
    <property type="protein sequence ID" value="SCL90731.1"/>
    <property type="molecule type" value="Genomic_DNA"/>
</dbReference>
<sequence>MSESHITNISTNGYKDKTISMHYQNECEKNEYNKYVLDICNVSCRNITRENNISKNDQEKIQKNYILNTLEDVTNIYNMQNKNNGNDVLNQYNKIKISQNDKSQKGMKGSTKPKSVKKMKGKLLTNDPINIDNFSITNEKIENKFVDNNNGNVSTFNGGISNGINNIIDGNNDNKILKYYDNLNNNQASNNLLRNNENFFNTKMEINNPVLHIVGNIISRKNMVPNIGANYYTNNIMNEQGNNINFVKDMDPNVKQNLNQPEGQCAEKNTHEQFLTENNINNMNNNFIQSQNVGNCNSSDIDQGINGNNNQDGSNKISPYSLNSVNLNMLNKKYNYSMNNGNTNTNTNVLKLIYRNDKYSNIKNGDSPLYLINDEYNKNMNRNNTSSNSTKSSSNHSTNSIISFRGVNNNQNLKIDNNEKNSNNLKNVLNRDNYGYVEPTQNSSESFRSIINAGGLGTNIKNVGNLKHSNNISQAFKINNNENVRNVGIHMIPNGLRNSVTNNGVNNVVNAGISSDITSNMVIHINPTHPNMANLDTKNNCNREIISSKSQQNNITDFEGSYKNAKELMHLHDNNMNKHKSVDVQIKTIHQTDGKLMADSIRNDTNSNNDINRIMNMAAKIKSNVIISNSANINSNNNFGEYQREINNNNNNKIKMSNVQNAKNEIVNDMNINNYMYGNKLNTDIRNDNKIIMKDITRNRKEYLVEPYKKLNHDNYNVMKNILFNRSFVNPQIVNGSYISNYNMRRNSSSSVASNMSNNSNVINYGNIFYLDNKVGFKNIIKPNDQLCKDISILSNTKNKSSNELLKKNKKIIITKHEVKSFLVNTIKAIGCILKKWKKKKMGIYFWFHIQCIEGEKDLNFYINIFNSLFEIITGKNIYYQHNDINNIINIFKEFILYDCKHIFKKSIKILNHYAKKNSNNFSIFGNIKEDLLNVNKSLLLNEYEKKSFLTLSNNLVTSTGIEVQNDINNFENHDNKKNNFLEYLFNSMKDNYYSLEKNNTGKLYLSNMFTSFSELNYNEIFNVFLKQPN</sequence>
<proteinExistence type="predicted"/>
<evidence type="ECO:0000313" key="7">
    <source>
        <dbReference type="Proteomes" id="UP000069549"/>
    </source>
</evidence>
<dbReference type="EMBL" id="LT614629">
    <property type="protein sequence ID" value="SCN22137.1"/>
    <property type="molecule type" value="Genomic_DNA"/>
</dbReference>
<evidence type="ECO:0000313" key="6">
    <source>
        <dbReference type="EMBL" id="SCN22137.1"/>
    </source>
</evidence>
<name>A0A0Y9TXT8_PLABE</name>
<evidence type="ECO:0000313" key="2">
    <source>
        <dbReference type="EMBL" id="CXH92917.1"/>
    </source>
</evidence>
<reference evidence="2 7" key="1">
    <citation type="submission" date="2016-02" db="EMBL/GenBank/DDBJ databases">
        <authorList>
            <consortium name="Pathogen Informatics"/>
        </authorList>
    </citation>
    <scope>NUCLEOTIDE SEQUENCE [LARGE SCALE GENOMIC DNA]</scope>
    <source>
        <strain evidence="2 7">K173</strain>
        <strain evidence="3 11">NK65 ny</strain>
        <strain evidence="6 10">NK65e</strain>
        <strain evidence="4 8">SP11 Antwerpcl1</strain>
        <strain evidence="5 9">SP11 RLL</strain>
    </source>
</reference>
<dbReference type="EMBL" id="LT608267">
    <property type="protein sequence ID" value="SCM17134.1"/>
    <property type="molecule type" value="Genomic_DNA"/>
</dbReference>
<accession>A0A0Y9TXT8</accession>
<feature type="compositionally biased region" description="Low complexity" evidence="1">
    <location>
        <begin position="380"/>
        <end position="400"/>
    </location>
</feature>
<evidence type="ECO:0000313" key="4">
    <source>
        <dbReference type="EMBL" id="SCM15341.1"/>
    </source>
</evidence>
<dbReference type="AlphaFoldDB" id="A0A0Y9TXT8"/>
<feature type="region of interest" description="Disordered" evidence="1">
    <location>
        <begin position="299"/>
        <end position="319"/>
    </location>
</feature>
<evidence type="ECO:0000256" key="1">
    <source>
        <dbReference type="SAM" id="MobiDB-lite"/>
    </source>
</evidence>